<proteinExistence type="predicted"/>
<comment type="caution">
    <text evidence="3">The sequence shown here is derived from an EMBL/GenBank/DDBJ whole genome shotgun (WGS) entry which is preliminary data.</text>
</comment>
<dbReference type="Proteomes" id="UP000004208">
    <property type="component" value="Unassembled WGS sequence"/>
</dbReference>
<name>D7WD63_9CORY</name>
<feature type="transmembrane region" description="Helical" evidence="1">
    <location>
        <begin position="55"/>
        <end position="74"/>
    </location>
</feature>
<organism evidence="3 4">
    <name type="scientific">Corynebacterium genitalium ATCC 33030</name>
    <dbReference type="NCBI Taxonomy" id="585529"/>
    <lineage>
        <taxon>Bacteria</taxon>
        <taxon>Bacillati</taxon>
        <taxon>Actinomycetota</taxon>
        <taxon>Actinomycetes</taxon>
        <taxon>Mycobacteriales</taxon>
        <taxon>Corynebacteriaceae</taxon>
        <taxon>Corynebacterium</taxon>
    </lineage>
</organism>
<reference evidence="3" key="1">
    <citation type="submission" date="2010-06" db="EMBL/GenBank/DDBJ databases">
        <authorList>
            <person name="Muzny D."/>
            <person name="Qin X."/>
            <person name="Buhay C."/>
            <person name="Dugan-Rocha S."/>
            <person name="Ding Y."/>
            <person name="Chen G."/>
            <person name="Hawes A."/>
            <person name="Holder M."/>
            <person name="Jhangiani S."/>
            <person name="Johnson A."/>
            <person name="Khan Z."/>
            <person name="Li Z."/>
            <person name="Liu W."/>
            <person name="Liu X."/>
            <person name="Perez L."/>
            <person name="Shen H."/>
            <person name="Wang Q."/>
            <person name="Watt J."/>
            <person name="Xi L."/>
            <person name="Xin Y."/>
            <person name="Zhou J."/>
            <person name="Deng J."/>
            <person name="Jiang H."/>
            <person name="Liu Y."/>
            <person name="Qu J."/>
            <person name="Song X.-Z."/>
            <person name="Zhang L."/>
            <person name="Villasana D."/>
            <person name="Johnson A."/>
            <person name="Liu J."/>
            <person name="Liyanage D."/>
            <person name="Lorensuhewa L."/>
            <person name="Robinson T."/>
            <person name="Song A."/>
            <person name="Song B.-B."/>
            <person name="Dinh H."/>
            <person name="Thornton R."/>
            <person name="Coyle M."/>
            <person name="Francisco L."/>
            <person name="Jackson L."/>
            <person name="Javaid M."/>
            <person name="Korchina V."/>
            <person name="Kovar C."/>
            <person name="Mata R."/>
            <person name="Mathew T."/>
            <person name="Ngo R."/>
            <person name="Nguyen L."/>
            <person name="Nguyen N."/>
            <person name="Okwuonu G."/>
            <person name="Ongeri F."/>
            <person name="Pham C."/>
            <person name="Simmons D."/>
            <person name="Wilczek-Boney K."/>
            <person name="Hale W."/>
            <person name="Jakkamsetti A."/>
            <person name="Pham P."/>
            <person name="Ruth R."/>
            <person name="San Lucas F."/>
            <person name="Warren J."/>
            <person name="Zhang J."/>
            <person name="Zhao Z."/>
            <person name="Zhou C."/>
            <person name="Zhu D."/>
            <person name="Lee S."/>
            <person name="Bess C."/>
            <person name="Blankenburg K."/>
            <person name="Forbes L."/>
            <person name="Fu Q."/>
            <person name="Gubbala S."/>
            <person name="Hirani K."/>
            <person name="Jayaseelan J.C."/>
            <person name="Lara F."/>
            <person name="Munidasa M."/>
            <person name="Palculict T."/>
            <person name="Patil S."/>
            <person name="Pu L.-L."/>
            <person name="Saada N."/>
            <person name="Tang L."/>
            <person name="Weissenberger G."/>
            <person name="Zhu Y."/>
            <person name="Hemphill L."/>
            <person name="Shang Y."/>
            <person name="Youmans B."/>
            <person name="Ayvaz T."/>
            <person name="Ross M."/>
            <person name="Santibanez J."/>
            <person name="Aqrawi P."/>
            <person name="Gross S."/>
            <person name="Joshi V."/>
            <person name="Fowler G."/>
            <person name="Nazareth L."/>
            <person name="Reid J."/>
            <person name="Worley K."/>
            <person name="Petrosino J."/>
            <person name="Highlander S."/>
            <person name="Gibbs R."/>
        </authorList>
    </citation>
    <scope>NUCLEOTIDE SEQUENCE [LARGE SCALE GENOMIC DNA]</scope>
    <source>
        <strain evidence="3">ATCC 33030</strain>
    </source>
</reference>
<dbReference type="InterPro" id="IPR007349">
    <property type="entry name" value="DUF418"/>
</dbReference>
<evidence type="ECO:0000313" key="3">
    <source>
        <dbReference type="EMBL" id="EFK54094.1"/>
    </source>
</evidence>
<accession>D7WD63</accession>
<dbReference type="eggNOG" id="COG2311">
    <property type="taxonomic scope" value="Bacteria"/>
</dbReference>
<dbReference type="Pfam" id="PF04235">
    <property type="entry name" value="DUF418"/>
    <property type="match status" value="1"/>
</dbReference>
<dbReference type="PANTHER" id="PTHR30590:SF2">
    <property type="entry name" value="INNER MEMBRANE PROTEIN"/>
    <property type="match status" value="1"/>
</dbReference>
<feature type="transmembrane region" description="Helical" evidence="1">
    <location>
        <begin position="181"/>
        <end position="199"/>
    </location>
</feature>
<feature type="transmembrane region" description="Helical" evidence="1">
    <location>
        <begin position="211"/>
        <end position="232"/>
    </location>
</feature>
<evidence type="ECO:0000259" key="2">
    <source>
        <dbReference type="Pfam" id="PF04235"/>
    </source>
</evidence>
<evidence type="ECO:0000313" key="4">
    <source>
        <dbReference type="Proteomes" id="UP000004208"/>
    </source>
</evidence>
<dbReference type="OrthoDB" id="9807744at2"/>
<gene>
    <name evidence="3" type="ORF">HMPREF0291_11751</name>
</gene>
<feature type="transmembrane region" description="Helical" evidence="1">
    <location>
        <begin position="109"/>
        <end position="129"/>
    </location>
</feature>
<dbReference type="PANTHER" id="PTHR30590">
    <property type="entry name" value="INNER MEMBRANE PROTEIN"/>
    <property type="match status" value="1"/>
</dbReference>
<dbReference type="InterPro" id="IPR052529">
    <property type="entry name" value="Bact_Transport_Assoc"/>
</dbReference>
<feature type="domain" description="DUF418" evidence="2">
    <location>
        <begin position="183"/>
        <end position="322"/>
    </location>
</feature>
<feature type="transmembrane region" description="Helical" evidence="1">
    <location>
        <begin position="252"/>
        <end position="271"/>
    </location>
</feature>
<protein>
    <recommendedName>
        <fullName evidence="2">DUF418 domain-containing protein</fullName>
    </recommendedName>
</protein>
<sequence length="341" mass="37584">MNETRNARMLSLDVIRGIALCGIAFVNFQQQWLLYPGPEGEKEAYRALDLLAHQRFFTAFTFLFGIGFALIVDGARRRGMMAQSVMWRRLLPLFLLGIVHQILHPGEALLYYSAFGFVFLYPLTFVTDLKLRRTLATVGGIVLTLLGAPFGGIVLIPGLLLLGFAFAMWGLPQALDENPKPAAMALLVLVPLTLGMSYLQYRSLGTVAYSHVAAVTGLIYTAMWMALVYVLLRTPLRSALGAMFASLGRTALTNYILATLVIIGSGLLLGYPREDAGATNEDFYTAFAVAAVMLVIQAVLSWLWLRRFGQGPLEKGWRYLTWEAFGGPKKLQQAEAAHPDA</sequence>
<evidence type="ECO:0000256" key="1">
    <source>
        <dbReference type="SAM" id="Phobius"/>
    </source>
</evidence>
<keyword evidence="1" id="KW-0472">Membrane</keyword>
<dbReference type="EMBL" id="ACLJ02000003">
    <property type="protein sequence ID" value="EFK54094.1"/>
    <property type="molecule type" value="Genomic_DNA"/>
</dbReference>
<keyword evidence="4" id="KW-1185">Reference proteome</keyword>
<dbReference type="STRING" id="585529.HMPREF0291_11751"/>
<feature type="transmembrane region" description="Helical" evidence="1">
    <location>
        <begin position="283"/>
        <end position="305"/>
    </location>
</feature>
<keyword evidence="1" id="KW-1133">Transmembrane helix</keyword>
<feature type="transmembrane region" description="Helical" evidence="1">
    <location>
        <begin position="12"/>
        <end position="35"/>
    </location>
</feature>
<dbReference type="AlphaFoldDB" id="D7WD63"/>
<dbReference type="RefSeq" id="WP_005290381.1">
    <property type="nucleotide sequence ID" value="NZ_CM000961.1"/>
</dbReference>
<feature type="transmembrane region" description="Helical" evidence="1">
    <location>
        <begin position="141"/>
        <end position="169"/>
    </location>
</feature>
<dbReference type="HOGENOM" id="CLU_039610_0_1_11"/>
<keyword evidence="1" id="KW-0812">Transmembrane</keyword>
<feature type="transmembrane region" description="Helical" evidence="1">
    <location>
        <begin position="86"/>
        <end position="103"/>
    </location>
</feature>